<evidence type="ECO:0000313" key="4">
    <source>
        <dbReference type="EMBL" id="AJE84014.1"/>
    </source>
</evidence>
<reference evidence="4 5" key="1">
    <citation type="submission" date="2015-01" db="EMBL/GenBank/DDBJ databases">
        <title>Enhanced salinomycin production by adjusting the supply of polyketide extender units in Streptomyce albus DSM 41398.</title>
        <authorList>
            <person name="Lu C."/>
        </authorList>
    </citation>
    <scope>NUCLEOTIDE SEQUENCE [LARGE SCALE GENOMIC DNA]</scope>
    <source>
        <strain evidence="5">ATCC 21838 / DSM 41398 / FERM P-419 / JCM 4703 / NBRC 107858</strain>
    </source>
</reference>
<gene>
    <name evidence="4" type="ORF">SLNWT_3638</name>
</gene>
<dbReference type="PANTHER" id="PTHR36456">
    <property type="entry name" value="UPF0232 PROTEIN SCO3875"/>
    <property type="match status" value="1"/>
</dbReference>
<comment type="similarity">
    <text evidence="1 2">Belongs to the UPF0232 family.</text>
</comment>
<dbReference type="InterPro" id="IPR007922">
    <property type="entry name" value="DciA-like"/>
</dbReference>
<dbReference type="AlphaFoldDB" id="A0A0B5EQY4"/>
<accession>A0A0B5EQY4</accession>
<dbReference type="HAMAP" id="MF_00630">
    <property type="entry name" value="UPF0232"/>
    <property type="match status" value="1"/>
</dbReference>
<evidence type="ECO:0000313" key="5">
    <source>
        <dbReference type="Proteomes" id="UP000031523"/>
    </source>
</evidence>
<organism evidence="4 5">
    <name type="scientific">Streptomyces albus (strain ATCC 21838 / DSM 41398 / FERM P-419 / JCM 4703 / NBRC 107858)</name>
    <dbReference type="NCBI Taxonomy" id="1081613"/>
    <lineage>
        <taxon>Bacteria</taxon>
        <taxon>Bacillati</taxon>
        <taxon>Actinomycetota</taxon>
        <taxon>Actinomycetes</taxon>
        <taxon>Kitasatosporales</taxon>
        <taxon>Streptomycetaceae</taxon>
        <taxon>Streptomyces</taxon>
    </lineage>
</organism>
<evidence type="ECO:0000256" key="2">
    <source>
        <dbReference type="HAMAP-Rule" id="MF_00630"/>
    </source>
</evidence>
<dbReference type="Pfam" id="PF05258">
    <property type="entry name" value="DciA"/>
    <property type="match status" value="1"/>
</dbReference>
<feature type="compositionally biased region" description="Low complexity" evidence="3">
    <location>
        <begin position="60"/>
        <end position="76"/>
    </location>
</feature>
<feature type="region of interest" description="Disordered" evidence="3">
    <location>
        <begin position="217"/>
        <end position="244"/>
    </location>
</feature>
<dbReference type="EMBL" id="CP010519">
    <property type="protein sequence ID" value="AJE84014.1"/>
    <property type="molecule type" value="Genomic_DNA"/>
</dbReference>
<name>A0A0B5EQY4_STRA4</name>
<evidence type="ECO:0000256" key="3">
    <source>
        <dbReference type="SAM" id="MobiDB-lite"/>
    </source>
</evidence>
<dbReference type="Proteomes" id="UP000031523">
    <property type="component" value="Chromosome"/>
</dbReference>
<feature type="compositionally biased region" description="Basic and acidic residues" evidence="3">
    <location>
        <begin position="86"/>
        <end position="99"/>
    </location>
</feature>
<feature type="region of interest" description="Disordered" evidence="3">
    <location>
        <begin position="1"/>
        <end position="123"/>
    </location>
</feature>
<feature type="compositionally biased region" description="Low complexity" evidence="3">
    <location>
        <begin position="39"/>
        <end position="52"/>
    </location>
</feature>
<proteinExistence type="inferred from homology"/>
<dbReference type="KEGG" id="sals:SLNWT_3638"/>
<protein>
    <recommendedName>
        <fullName evidence="2">UPF0232 protein SLNWT_3638</fullName>
    </recommendedName>
</protein>
<sequence length="244" mass="24796">MSGGGRRPGPSGQQRLGGGPGEDAPADGTGGRAPRRDGAPGNRAAPDTSPGSGTPPAPADTPAAEAAPAGTGEPSGVDLARVALRAAKEQARARGDAARQKKQARRGGGLRSGARADGRDPLPLGAAINRLITERGWETPAAVGGVMGRWPQIVGPDLARHCVPVSYQDDAGDPATDRVLTVRCDSTAWATQLRLLAPQLVARLNEDLGHGTVRLIKVQGPGTGPRRYGSLRAPGSKGPGDTYG</sequence>
<keyword evidence="5" id="KW-1185">Reference proteome</keyword>
<evidence type="ECO:0000256" key="1">
    <source>
        <dbReference type="ARBA" id="ARBA00006200"/>
    </source>
</evidence>
<dbReference type="PANTHER" id="PTHR36456:SF1">
    <property type="entry name" value="UPF0232 PROTEIN SCO3875"/>
    <property type="match status" value="1"/>
</dbReference>
<dbReference type="InterPro" id="IPR023007">
    <property type="entry name" value="UPF0232_actinobac"/>
</dbReference>